<organism evidence="12 13">
    <name type="scientific">Alkalibacterium olivapovliticus</name>
    <dbReference type="NCBI Taxonomy" id="99907"/>
    <lineage>
        <taxon>Bacteria</taxon>
        <taxon>Bacillati</taxon>
        <taxon>Bacillota</taxon>
        <taxon>Bacilli</taxon>
        <taxon>Lactobacillales</taxon>
        <taxon>Carnobacteriaceae</taxon>
        <taxon>Alkalibacterium</taxon>
    </lineage>
</organism>
<proteinExistence type="inferred from homology"/>
<comment type="cofactor">
    <cofactor evidence="10">
        <name>K(+)</name>
        <dbReference type="ChEBI" id="CHEBI:29103"/>
    </cofactor>
    <text evidence="10">Binds 1 potassium ion per subunit.</text>
</comment>
<evidence type="ECO:0000256" key="10">
    <source>
        <dbReference type="HAMAP-Rule" id="MF_01966"/>
    </source>
</evidence>
<dbReference type="GO" id="GO:0046872">
    <property type="term" value="F:metal ion binding"/>
    <property type="evidence" value="ECO:0007669"/>
    <property type="project" value="UniProtKB-KW"/>
</dbReference>
<keyword evidence="9 10" id="KW-0413">Isomerase</keyword>
<feature type="domain" description="YjeF N-terminal" evidence="11">
    <location>
        <begin position="10"/>
        <end position="213"/>
    </location>
</feature>
<comment type="function">
    <text evidence="10">Catalyzes the epimerization of the S- and R-forms of NAD(P)HX, a damaged form of NAD(P)H that is a result of enzymatic or heat-dependent hydration. This is a prerequisite for the S-specific NAD(P)H-hydrate dehydratase to allow the repair of both epimers of NAD(P)HX.</text>
</comment>
<dbReference type="HAMAP" id="MF_01966">
    <property type="entry name" value="NADHX_epimerase"/>
    <property type="match status" value="1"/>
</dbReference>
<protein>
    <recommendedName>
        <fullName evidence="3 10">NAD(P)H-hydrate epimerase</fullName>
        <ecNumber evidence="3 10">5.1.99.6</ecNumber>
    </recommendedName>
    <alternativeName>
        <fullName evidence="10">NAD(P)HX epimerase</fullName>
    </alternativeName>
</protein>
<dbReference type="Gene3D" id="3.40.50.10260">
    <property type="entry name" value="YjeF N-terminal domain"/>
    <property type="match status" value="1"/>
</dbReference>
<dbReference type="GO" id="GO:0000166">
    <property type="term" value="F:nucleotide binding"/>
    <property type="evidence" value="ECO:0007669"/>
    <property type="project" value="UniProtKB-KW"/>
</dbReference>
<dbReference type="InterPro" id="IPR004443">
    <property type="entry name" value="YjeF_N_dom"/>
</dbReference>
<dbReference type="SUPFAM" id="SSF64153">
    <property type="entry name" value="YjeF N-terminal domain-like"/>
    <property type="match status" value="1"/>
</dbReference>
<name>A0A2T0WBT2_9LACT</name>
<sequence length="220" mass="23915">MVRGLSAREIKAIDHFTINSIGIPSVVLMERAALSVTEAVLSEYDDNENFIVVCGTGNNGGDGVAIARLLHQSGKRVTLHVIGDLSKASEETHIQLIIARHLEMTISESDADLSEQKPAIIIDALFGIGLDRAVKDPYLSVIKAINQSTATILAVDIPSGLSADTGIVYNEAVRAKKTYTIGFWKKGFDNDQCRPFTGEIKTLAIGYPEAKFYQHLLESE</sequence>
<dbReference type="PANTHER" id="PTHR13232:SF10">
    <property type="entry name" value="NAD(P)H-HYDRATE EPIMERASE"/>
    <property type="match status" value="1"/>
</dbReference>
<keyword evidence="12" id="KW-0418">Kinase</keyword>
<comment type="catalytic activity">
    <reaction evidence="2 10">
        <text>(6R)-NADPHX = (6S)-NADPHX</text>
        <dbReference type="Rhea" id="RHEA:32227"/>
        <dbReference type="ChEBI" id="CHEBI:64076"/>
        <dbReference type="ChEBI" id="CHEBI:64077"/>
        <dbReference type="EC" id="5.1.99.6"/>
    </reaction>
</comment>
<evidence type="ECO:0000256" key="2">
    <source>
        <dbReference type="ARBA" id="ARBA00000909"/>
    </source>
</evidence>
<comment type="catalytic activity">
    <reaction evidence="1 10">
        <text>(6R)-NADHX = (6S)-NADHX</text>
        <dbReference type="Rhea" id="RHEA:32215"/>
        <dbReference type="ChEBI" id="CHEBI:64074"/>
        <dbReference type="ChEBI" id="CHEBI:64075"/>
        <dbReference type="EC" id="5.1.99.6"/>
    </reaction>
</comment>
<dbReference type="PROSITE" id="PS51385">
    <property type="entry name" value="YJEF_N"/>
    <property type="match status" value="1"/>
</dbReference>
<evidence type="ECO:0000259" key="11">
    <source>
        <dbReference type="PROSITE" id="PS51385"/>
    </source>
</evidence>
<feature type="binding site" evidence="10">
    <location>
        <position position="159"/>
    </location>
    <ligand>
        <name>K(+)</name>
        <dbReference type="ChEBI" id="CHEBI:29103"/>
    </ligand>
</feature>
<dbReference type="RefSeq" id="WP_106190014.1">
    <property type="nucleotide sequence ID" value="NZ_PVTO01000001.1"/>
</dbReference>
<feature type="binding site" evidence="10">
    <location>
        <position position="138"/>
    </location>
    <ligand>
        <name>(6S)-NADPHX</name>
        <dbReference type="ChEBI" id="CHEBI:64076"/>
    </ligand>
</feature>
<keyword evidence="6 10" id="KW-0521">NADP</keyword>
<evidence type="ECO:0000256" key="1">
    <source>
        <dbReference type="ARBA" id="ARBA00000013"/>
    </source>
</evidence>
<dbReference type="NCBIfam" id="TIGR00197">
    <property type="entry name" value="yjeF_nterm"/>
    <property type="match status" value="1"/>
</dbReference>
<reference evidence="12 13" key="1">
    <citation type="submission" date="2018-03" db="EMBL/GenBank/DDBJ databases">
        <title>Genomic Encyclopedia of Archaeal and Bacterial Type Strains, Phase II (KMG-II): from individual species to whole genera.</title>
        <authorList>
            <person name="Goeker M."/>
        </authorList>
    </citation>
    <scope>NUCLEOTIDE SEQUENCE [LARGE SCALE GENOMIC DNA]</scope>
    <source>
        <strain evidence="12 13">DSM 13175</strain>
    </source>
</reference>
<evidence type="ECO:0000256" key="9">
    <source>
        <dbReference type="ARBA" id="ARBA00023235"/>
    </source>
</evidence>
<gene>
    <name evidence="10" type="primary">nnrE</name>
    <name evidence="12" type="ORF">CLV38_10159</name>
</gene>
<keyword evidence="7 10" id="KW-0630">Potassium</keyword>
<dbReference type="Proteomes" id="UP000238205">
    <property type="component" value="Unassembled WGS sequence"/>
</dbReference>
<dbReference type="GO" id="GO:0052856">
    <property type="term" value="F:NAD(P)HX epimerase activity"/>
    <property type="evidence" value="ECO:0007669"/>
    <property type="project" value="UniProtKB-UniRule"/>
</dbReference>
<keyword evidence="13" id="KW-1185">Reference proteome</keyword>
<feature type="binding site" evidence="10">
    <location>
        <begin position="127"/>
        <end position="133"/>
    </location>
    <ligand>
        <name>(6S)-NADPHX</name>
        <dbReference type="ChEBI" id="CHEBI:64076"/>
    </ligand>
</feature>
<dbReference type="PANTHER" id="PTHR13232">
    <property type="entry name" value="NAD(P)H-HYDRATE EPIMERASE"/>
    <property type="match status" value="1"/>
</dbReference>
<dbReference type="InterPro" id="IPR036652">
    <property type="entry name" value="YjeF_N_dom_sf"/>
</dbReference>
<keyword evidence="5 10" id="KW-0547">Nucleotide-binding</keyword>
<evidence type="ECO:0000256" key="6">
    <source>
        <dbReference type="ARBA" id="ARBA00022857"/>
    </source>
</evidence>
<feature type="binding site" evidence="10">
    <location>
        <position position="123"/>
    </location>
    <ligand>
        <name>K(+)</name>
        <dbReference type="ChEBI" id="CHEBI:29103"/>
    </ligand>
</feature>
<evidence type="ECO:0000256" key="4">
    <source>
        <dbReference type="ARBA" id="ARBA00022723"/>
    </source>
</evidence>
<evidence type="ECO:0000313" key="12">
    <source>
        <dbReference type="EMBL" id="PRY84147.1"/>
    </source>
</evidence>
<keyword evidence="4 10" id="KW-0479">Metal-binding</keyword>
<comment type="caution">
    <text evidence="12">The sequence shown here is derived from an EMBL/GenBank/DDBJ whole genome shotgun (WGS) entry which is preliminary data.</text>
</comment>
<dbReference type="AlphaFoldDB" id="A0A2T0WBT2"/>
<keyword evidence="8 10" id="KW-0520">NAD</keyword>
<dbReference type="OrthoDB" id="9806925at2"/>
<feature type="binding site" evidence="10">
    <location>
        <position position="59"/>
    </location>
    <ligand>
        <name>K(+)</name>
        <dbReference type="ChEBI" id="CHEBI:29103"/>
    </ligand>
</feature>
<dbReference type="InterPro" id="IPR032976">
    <property type="entry name" value="YJEFN_prot_NAXE-like"/>
</dbReference>
<evidence type="ECO:0000256" key="7">
    <source>
        <dbReference type="ARBA" id="ARBA00022958"/>
    </source>
</evidence>
<comment type="similarity">
    <text evidence="10">Belongs to the NnrE/AIBP family.</text>
</comment>
<evidence type="ECO:0000256" key="3">
    <source>
        <dbReference type="ARBA" id="ARBA00012228"/>
    </source>
</evidence>
<evidence type="ECO:0000256" key="5">
    <source>
        <dbReference type="ARBA" id="ARBA00022741"/>
    </source>
</evidence>
<evidence type="ECO:0000313" key="13">
    <source>
        <dbReference type="Proteomes" id="UP000238205"/>
    </source>
</evidence>
<accession>A0A2T0WBT2</accession>
<dbReference type="EMBL" id="PVTO01000001">
    <property type="protein sequence ID" value="PRY84147.1"/>
    <property type="molecule type" value="Genomic_DNA"/>
</dbReference>
<feature type="binding site" evidence="10">
    <location>
        <begin position="58"/>
        <end position="62"/>
    </location>
    <ligand>
        <name>(6S)-NADPHX</name>
        <dbReference type="ChEBI" id="CHEBI:64076"/>
    </ligand>
</feature>
<keyword evidence="12" id="KW-0808">Transferase</keyword>
<dbReference type="EC" id="5.1.99.6" evidence="3 10"/>
<evidence type="ECO:0000256" key="8">
    <source>
        <dbReference type="ARBA" id="ARBA00023027"/>
    </source>
</evidence>
<dbReference type="GO" id="GO:0016301">
    <property type="term" value="F:kinase activity"/>
    <property type="evidence" value="ECO:0007669"/>
    <property type="project" value="UniProtKB-KW"/>
</dbReference>
<dbReference type="Pfam" id="PF03853">
    <property type="entry name" value="YjeF_N"/>
    <property type="match status" value="1"/>
</dbReference>
<feature type="binding site" evidence="10">
    <location>
        <position position="156"/>
    </location>
    <ligand>
        <name>(6S)-NADPHX</name>
        <dbReference type="ChEBI" id="CHEBI:64076"/>
    </ligand>
</feature>